<keyword evidence="6" id="KW-0949">S-adenosyl-L-methionine</keyword>
<accession>D0LW22</accession>
<dbReference type="CDD" id="cd06578">
    <property type="entry name" value="HemD"/>
    <property type="match status" value="1"/>
</dbReference>
<dbReference type="SUPFAM" id="SSF69618">
    <property type="entry name" value="HemD-like"/>
    <property type="match status" value="1"/>
</dbReference>
<keyword evidence="7" id="KW-0627">Porphyrin biosynthesis</keyword>
<keyword evidence="3" id="KW-0169">Cobalamin biosynthesis</keyword>
<comment type="pathway">
    <text evidence="8">Porphyrin-containing compound metabolism; siroheme biosynthesis; precorrin-2 from uroporphyrinogen III: step 1/1.</text>
</comment>
<reference evidence="13 14" key="1">
    <citation type="journal article" date="2010" name="Stand. Genomic Sci.">
        <title>Complete genome sequence of Haliangium ochraceum type strain (SMP-2).</title>
        <authorList>
            <consortium name="US DOE Joint Genome Institute (JGI-PGF)"/>
            <person name="Ivanova N."/>
            <person name="Daum C."/>
            <person name="Lang E."/>
            <person name="Abt B."/>
            <person name="Kopitz M."/>
            <person name="Saunders E."/>
            <person name="Lapidus A."/>
            <person name="Lucas S."/>
            <person name="Glavina Del Rio T."/>
            <person name="Nolan M."/>
            <person name="Tice H."/>
            <person name="Copeland A."/>
            <person name="Cheng J.F."/>
            <person name="Chen F."/>
            <person name="Bruce D."/>
            <person name="Goodwin L."/>
            <person name="Pitluck S."/>
            <person name="Mavromatis K."/>
            <person name="Pati A."/>
            <person name="Mikhailova N."/>
            <person name="Chen A."/>
            <person name="Palaniappan K."/>
            <person name="Land M."/>
            <person name="Hauser L."/>
            <person name="Chang Y.J."/>
            <person name="Jeffries C.D."/>
            <person name="Detter J.C."/>
            <person name="Brettin T."/>
            <person name="Rohde M."/>
            <person name="Goker M."/>
            <person name="Bristow J."/>
            <person name="Markowitz V."/>
            <person name="Eisen J.A."/>
            <person name="Hugenholtz P."/>
            <person name="Kyrpides N.C."/>
            <person name="Klenk H.P."/>
        </authorList>
    </citation>
    <scope>NUCLEOTIDE SEQUENCE [LARGE SCALE GENOMIC DNA]</scope>
    <source>
        <strain evidence="14">DSM 14365 / CIP 107738 / JCM 11303 / AJ 13395 / SMP-2</strain>
    </source>
</reference>
<evidence type="ECO:0000259" key="11">
    <source>
        <dbReference type="Pfam" id="PF00590"/>
    </source>
</evidence>
<name>D0LW22_HALO1</name>
<keyword evidence="4 10" id="KW-0489">Methyltransferase</keyword>
<evidence type="ECO:0000256" key="3">
    <source>
        <dbReference type="ARBA" id="ARBA00022573"/>
    </source>
</evidence>
<evidence type="ECO:0000256" key="1">
    <source>
        <dbReference type="ARBA" id="ARBA00005879"/>
    </source>
</evidence>
<protein>
    <recommendedName>
        <fullName evidence="2">uroporphyrinogen-III C-methyltransferase</fullName>
        <ecNumber evidence="2">2.1.1.107</ecNumber>
    </recommendedName>
</protein>
<dbReference type="NCBIfam" id="TIGR01469">
    <property type="entry name" value="cobA_cysG_Cterm"/>
    <property type="match status" value="1"/>
</dbReference>
<evidence type="ECO:0000259" key="12">
    <source>
        <dbReference type="Pfam" id="PF02602"/>
    </source>
</evidence>
<evidence type="ECO:0000256" key="10">
    <source>
        <dbReference type="RuleBase" id="RU003960"/>
    </source>
</evidence>
<keyword evidence="14" id="KW-1185">Reference proteome</keyword>
<feature type="domain" description="Tetrapyrrole methylase" evidence="11">
    <location>
        <begin position="10"/>
        <end position="222"/>
    </location>
</feature>
<dbReference type="InterPro" id="IPR050161">
    <property type="entry name" value="Siro_Cobalamin_biosynth"/>
</dbReference>
<comment type="similarity">
    <text evidence="1 10">Belongs to the precorrin methyltransferase family.</text>
</comment>
<dbReference type="InterPro" id="IPR006366">
    <property type="entry name" value="CobA/CysG_C"/>
</dbReference>
<dbReference type="PANTHER" id="PTHR45790:SF3">
    <property type="entry name" value="S-ADENOSYL-L-METHIONINE-DEPENDENT UROPORPHYRINOGEN III METHYLTRANSFERASE, CHLOROPLASTIC"/>
    <property type="match status" value="1"/>
</dbReference>
<dbReference type="GO" id="GO:0004851">
    <property type="term" value="F:uroporphyrin-III C-methyltransferase activity"/>
    <property type="evidence" value="ECO:0007669"/>
    <property type="project" value="UniProtKB-EC"/>
</dbReference>
<dbReference type="OrthoDB" id="9815856at2"/>
<dbReference type="GO" id="GO:0032259">
    <property type="term" value="P:methylation"/>
    <property type="evidence" value="ECO:0007669"/>
    <property type="project" value="UniProtKB-KW"/>
</dbReference>
<dbReference type="InterPro" id="IPR000878">
    <property type="entry name" value="4pyrrol_Mease"/>
</dbReference>
<dbReference type="Gene3D" id="3.40.1010.10">
    <property type="entry name" value="Cobalt-precorrin-4 Transmethylase, Domain 1"/>
    <property type="match status" value="1"/>
</dbReference>
<dbReference type="InterPro" id="IPR036108">
    <property type="entry name" value="4pyrrol_syn_uPrphyn_synt_sf"/>
</dbReference>
<dbReference type="FunFam" id="3.40.1010.10:FF:000001">
    <property type="entry name" value="Siroheme synthase"/>
    <property type="match status" value="1"/>
</dbReference>
<dbReference type="GO" id="GO:0004852">
    <property type="term" value="F:uroporphyrinogen-III synthase activity"/>
    <property type="evidence" value="ECO:0007669"/>
    <property type="project" value="InterPro"/>
</dbReference>
<dbReference type="Gene3D" id="3.40.50.10090">
    <property type="match status" value="2"/>
</dbReference>
<evidence type="ECO:0000256" key="6">
    <source>
        <dbReference type="ARBA" id="ARBA00022691"/>
    </source>
</evidence>
<evidence type="ECO:0000256" key="9">
    <source>
        <dbReference type="ARBA" id="ARBA00060548"/>
    </source>
</evidence>
<comment type="pathway">
    <text evidence="9">Cofactor biosynthesis; adenosylcobalamin biosynthesis; precorrin-2 from uroporphyrinogen III: step 1/1.</text>
</comment>
<evidence type="ECO:0000313" key="13">
    <source>
        <dbReference type="EMBL" id="ACY15954.1"/>
    </source>
</evidence>
<dbReference type="GO" id="GO:0019354">
    <property type="term" value="P:siroheme biosynthetic process"/>
    <property type="evidence" value="ECO:0007669"/>
    <property type="project" value="UniProtKB-UniPathway"/>
</dbReference>
<dbReference type="Proteomes" id="UP000001880">
    <property type="component" value="Chromosome"/>
</dbReference>
<dbReference type="STRING" id="502025.Hoch_3452"/>
<dbReference type="Pfam" id="PF00590">
    <property type="entry name" value="TP_methylase"/>
    <property type="match status" value="1"/>
</dbReference>
<dbReference type="NCBIfam" id="NF004790">
    <property type="entry name" value="PRK06136.1"/>
    <property type="match status" value="1"/>
</dbReference>
<evidence type="ECO:0000256" key="5">
    <source>
        <dbReference type="ARBA" id="ARBA00022679"/>
    </source>
</evidence>
<dbReference type="eggNOG" id="COG1587">
    <property type="taxonomic scope" value="Bacteria"/>
</dbReference>
<feature type="domain" description="Tetrapyrrole biosynthesis uroporphyrinogen III synthase" evidence="12">
    <location>
        <begin position="273"/>
        <end position="513"/>
    </location>
</feature>
<dbReference type="InterPro" id="IPR014776">
    <property type="entry name" value="4pyrrole_Mease_sub2"/>
</dbReference>
<evidence type="ECO:0000256" key="2">
    <source>
        <dbReference type="ARBA" id="ARBA00012162"/>
    </source>
</evidence>
<dbReference type="InterPro" id="IPR003754">
    <property type="entry name" value="4pyrrol_synth_uPrphyn_synth"/>
</dbReference>
<dbReference type="SUPFAM" id="SSF53790">
    <property type="entry name" value="Tetrapyrrole methylase"/>
    <property type="match status" value="1"/>
</dbReference>
<gene>
    <name evidence="13" type="ordered locus">Hoch_3452</name>
</gene>
<dbReference type="eggNOG" id="COG0007">
    <property type="taxonomic scope" value="Bacteria"/>
</dbReference>
<dbReference type="Gene3D" id="3.30.950.10">
    <property type="entry name" value="Methyltransferase, Cobalt-precorrin-4 Transmethylase, Domain 2"/>
    <property type="match status" value="1"/>
</dbReference>
<sequence>MRSASSTGVVYLVGAGPGDPGLLTRRGAEVLGRAEVLVYDGLVHTALLELVPSTCTRVYAGKKHARGRPPLTQDEINAELIAHARAGKRVVRLKGGDPFVFGRGAEECRALREAGLAFEIVPGVTAATAVPAYAGIPLTARDRTSSVAFATGHEQPGKGDSAIDWQALAKVGTLVLFMAVRTAAECAQALIAAGRDPQTPAAAVYWGTTARQRTVVAPLVELAQAMDRAALKPPALLVVGEVVALRPQLDWFEQRPLFGLRVLVPRAEHQAASFAARLRELGAEPVLMPVTRVAAPAEPDPAWAQVLESSYTWTIFTSANAVEQFFAALRARGRDARFLGGARLACVGRATEAALAAQGLICDLLPERGDAAGVAAAVLAASEAAGESVAAQRVLLPRAAEGREEAIAALRAAGCAVQPLTVYRSETTPSDHPSVEDGVHALRTGAIDAVAFFAPSQVQALLDIAEAAGLTQAEVVERCAIVAAIGATTQAALEQRGIAVHAAPERPEAALLVEALIAARARPRD</sequence>
<dbReference type="InterPro" id="IPR035996">
    <property type="entry name" value="4pyrrol_Methylase_sf"/>
</dbReference>
<keyword evidence="5 10" id="KW-0808">Transferase</keyword>
<dbReference type="GO" id="GO:0009236">
    <property type="term" value="P:cobalamin biosynthetic process"/>
    <property type="evidence" value="ECO:0007669"/>
    <property type="project" value="UniProtKB-KW"/>
</dbReference>
<proteinExistence type="inferred from homology"/>
<dbReference type="UniPathway" id="UPA00262">
    <property type="reaction ID" value="UER00211"/>
</dbReference>
<dbReference type="InterPro" id="IPR014777">
    <property type="entry name" value="4pyrrole_Mease_sub1"/>
</dbReference>
<evidence type="ECO:0000313" key="14">
    <source>
        <dbReference type="Proteomes" id="UP000001880"/>
    </source>
</evidence>
<dbReference type="Pfam" id="PF02602">
    <property type="entry name" value="HEM4"/>
    <property type="match status" value="1"/>
</dbReference>
<dbReference type="HOGENOM" id="CLU_011276_6_0_7"/>
<dbReference type="AlphaFoldDB" id="D0LW22"/>
<dbReference type="PANTHER" id="PTHR45790">
    <property type="entry name" value="SIROHEME SYNTHASE-RELATED"/>
    <property type="match status" value="1"/>
</dbReference>
<evidence type="ECO:0000256" key="7">
    <source>
        <dbReference type="ARBA" id="ARBA00023244"/>
    </source>
</evidence>
<dbReference type="EC" id="2.1.1.107" evidence="2"/>
<organism evidence="13 14">
    <name type="scientific">Haliangium ochraceum (strain DSM 14365 / JCM 11303 / SMP-2)</name>
    <dbReference type="NCBI Taxonomy" id="502025"/>
    <lineage>
        <taxon>Bacteria</taxon>
        <taxon>Pseudomonadati</taxon>
        <taxon>Myxococcota</taxon>
        <taxon>Polyangia</taxon>
        <taxon>Haliangiales</taxon>
        <taxon>Kofleriaceae</taxon>
        <taxon>Haliangium</taxon>
    </lineage>
</organism>
<evidence type="ECO:0000256" key="8">
    <source>
        <dbReference type="ARBA" id="ARBA00025705"/>
    </source>
</evidence>
<dbReference type="PROSITE" id="PS00840">
    <property type="entry name" value="SUMT_2"/>
    <property type="match status" value="1"/>
</dbReference>
<dbReference type="CDD" id="cd11642">
    <property type="entry name" value="SUMT"/>
    <property type="match status" value="1"/>
</dbReference>
<dbReference type="EMBL" id="CP001804">
    <property type="protein sequence ID" value="ACY15954.1"/>
    <property type="molecule type" value="Genomic_DNA"/>
</dbReference>
<dbReference type="KEGG" id="hoh:Hoch_3452"/>
<dbReference type="FunFam" id="3.30.950.10:FF:000001">
    <property type="entry name" value="Siroheme synthase"/>
    <property type="match status" value="1"/>
</dbReference>
<dbReference type="InterPro" id="IPR003043">
    <property type="entry name" value="Uropor_MeTrfase_CS"/>
</dbReference>
<evidence type="ECO:0000256" key="4">
    <source>
        <dbReference type="ARBA" id="ARBA00022603"/>
    </source>
</evidence>
<dbReference type="RefSeq" id="WP_012828553.1">
    <property type="nucleotide sequence ID" value="NC_013440.1"/>
</dbReference>